<proteinExistence type="predicted"/>
<evidence type="ECO:0000313" key="2">
    <source>
        <dbReference type="Proteomes" id="UP000593576"/>
    </source>
</evidence>
<organism evidence="1 2">
    <name type="scientific">Gossypium schwendimanii</name>
    <name type="common">Cotton</name>
    <dbReference type="NCBI Taxonomy" id="34291"/>
    <lineage>
        <taxon>Eukaryota</taxon>
        <taxon>Viridiplantae</taxon>
        <taxon>Streptophyta</taxon>
        <taxon>Embryophyta</taxon>
        <taxon>Tracheophyta</taxon>
        <taxon>Spermatophyta</taxon>
        <taxon>Magnoliopsida</taxon>
        <taxon>eudicotyledons</taxon>
        <taxon>Gunneridae</taxon>
        <taxon>Pentapetalae</taxon>
        <taxon>rosids</taxon>
        <taxon>malvids</taxon>
        <taxon>Malvales</taxon>
        <taxon>Malvaceae</taxon>
        <taxon>Malvoideae</taxon>
        <taxon>Gossypium</taxon>
    </lineage>
</organism>
<protein>
    <submittedName>
        <fullName evidence="1">Uncharacterized protein</fullName>
    </submittedName>
</protein>
<dbReference type="OrthoDB" id="10257561at2759"/>
<comment type="caution">
    <text evidence="1">The sequence shown here is derived from an EMBL/GenBank/DDBJ whole genome shotgun (WGS) entry which is preliminary data.</text>
</comment>
<name>A0A7J9MDB2_GOSSC</name>
<dbReference type="Proteomes" id="UP000593576">
    <property type="component" value="Unassembled WGS sequence"/>
</dbReference>
<reference evidence="1 2" key="1">
    <citation type="journal article" date="2019" name="Genome Biol. Evol.">
        <title>Insights into the evolution of the New World diploid cottons (Gossypium, subgenus Houzingenia) based on genome sequencing.</title>
        <authorList>
            <person name="Grover C.E."/>
            <person name="Arick M.A. 2nd"/>
            <person name="Thrash A."/>
            <person name="Conover J.L."/>
            <person name="Sanders W.S."/>
            <person name="Peterson D.G."/>
            <person name="Frelichowski J.E."/>
            <person name="Scheffler J.A."/>
            <person name="Scheffler B.E."/>
            <person name="Wendel J.F."/>
        </authorList>
    </citation>
    <scope>NUCLEOTIDE SEQUENCE [LARGE SCALE GENOMIC DNA]</scope>
    <source>
        <strain evidence="1">1</strain>
        <tissue evidence="1">Leaf</tissue>
    </source>
</reference>
<sequence length="155" mass="17658">MKDESEDRLESWKGMLGKRKQLGFEKARHKGGEIDIEAWVKLVVLIGGNHIPYLQIGLREPARPTLKIGSESSISVRRAACCKSLRQEKHWSPMGWIEENMKSTHIRQIVSQAISLGANGYFIGTDNMERIDLHYWERVAGGGCAIWEYGTRFQT</sequence>
<evidence type="ECO:0000313" key="1">
    <source>
        <dbReference type="EMBL" id="MBA0869072.1"/>
    </source>
</evidence>
<keyword evidence="2" id="KW-1185">Reference proteome</keyword>
<gene>
    <name evidence="1" type="ORF">Goshw_022838</name>
</gene>
<dbReference type="EMBL" id="JABFAF010000010">
    <property type="protein sequence ID" value="MBA0869072.1"/>
    <property type="molecule type" value="Genomic_DNA"/>
</dbReference>
<feature type="non-terminal residue" evidence="1">
    <location>
        <position position="155"/>
    </location>
</feature>
<accession>A0A7J9MDB2</accession>
<dbReference type="AlphaFoldDB" id="A0A7J9MDB2"/>